<name>A0A1I4Z6H1_PSUAM</name>
<dbReference type="AlphaFoldDB" id="A0A1I4Z6H1"/>
<dbReference type="InterPro" id="IPR009057">
    <property type="entry name" value="Homeodomain-like_sf"/>
</dbReference>
<dbReference type="PROSITE" id="PS50977">
    <property type="entry name" value="HTH_TETR_2"/>
    <property type="match status" value="1"/>
</dbReference>
<sequence>MPADSAPGDPEISRGRPRMPQPDGRSSVLGAGPGRPRRRRLSDTETERLMLETAAGAVADLGLTVSLDHLRLEDVIREAGVARSAVYRRWPSKGEFLGDLLLELARGQAPLAAVGVEEAGASVRRILGERIADLGTAEGRLRTAAEVVRETAEQDFGHVRASRDWRTYLALTATYVGMESGDLHDRVGAALAATEARLTEGIVASHDAVLRLLGLRRRPGATAEDLAHLANALLRGMVVKVVARPELAGRRLAAGPGGEPGDWSLVAFGVAQLLLGNLEPDPDRPWSEERADRLRAVLDSGADLHELARDL</sequence>
<dbReference type="Gene3D" id="1.10.357.10">
    <property type="entry name" value="Tetracycline Repressor, domain 2"/>
    <property type="match status" value="1"/>
</dbReference>
<dbReference type="GO" id="GO:0003677">
    <property type="term" value="F:DNA binding"/>
    <property type="evidence" value="ECO:0007669"/>
    <property type="project" value="UniProtKB-UniRule"/>
</dbReference>
<evidence type="ECO:0000313" key="6">
    <source>
        <dbReference type="Proteomes" id="UP000199614"/>
    </source>
</evidence>
<feature type="domain" description="HTH tetR-type" evidence="4">
    <location>
        <begin position="44"/>
        <end position="108"/>
    </location>
</feature>
<evidence type="ECO:0000259" key="4">
    <source>
        <dbReference type="PROSITE" id="PS50977"/>
    </source>
</evidence>
<proteinExistence type="predicted"/>
<protein>
    <submittedName>
        <fullName evidence="5">Transcriptional regulator, TetR family</fullName>
    </submittedName>
</protein>
<accession>A0A1I4Z6H1</accession>
<dbReference type="STRING" id="260086.SAMN05216207_1014121"/>
<dbReference type="OrthoDB" id="9796019at2"/>
<keyword evidence="1 2" id="KW-0238">DNA-binding</keyword>
<evidence type="ECO:0000256" key="2">
    <source>
        <dbReference type="PROSITE-ProRule" id="PRU00335"/>
    </source>
</evidence>
<dbReference type="Proteomes" id="UP000199614">
    <property type="component" value="Unassembled WGS sequence"/>
</dbReference>
<dbReference type="EMBL" id="FOUY01000014">
    <property type="protein sequence ID" value="SFN45798.1"/>
    <property type="molecule type" value="Genomic_DNA"/>
</dbReference>
<gene>
    <name evidence="5" type="ORF">SAMN05216207_1014121</name>
</gene>
<feature type="DNA-binding region" description="H-T-H motif" evidence="2">
    <location>
        <begin position="71"/>
        <end position="90"/>
    </location>
</feature>
<reference evidence="5 6" key="1">
    <citation type="submission" date="2016-10" db="EMBL/GenBank/DDBJ databases">
        <authorList>
            <person name="de Groot N.N."/>
        </authorList>
    </citation>
    <scope>NUCLEOTIDE SEQUENCE [LARGE SCALE GENOMIC DNA]</scope>
    <source>
        <strain evidence="5 6">CGMCC 4.1877</strain>
    </source>
</reference>
<organism evidence="5 6">
    <name type="scientific">Pseudonocardia ammonioxydans</name>
    <dbReference type="NCBI Taxonomy" id="260086"/>
    <lineage>
        <taxon>Bacteria</taxon>
        <taxon>Bacillati</taxon>
        <taxon>Actinomycetota</taxon>
        <taxon>Actinomycetes</taxon>
        <taxon>Pseudonocardiales</taxon>
        <taxon>Pseudonocardiaceae</taxon>
        <taxon>Pseudonocardia</taxon>
    </lineage>
</organism>
<dbReference type="InterPro" id="IPR001647">
    <property type="entry name" value="HTH_TetR"/>
</dbReference>
<keyword evidence="6" id="KW-1185">Reference proteome</keyword>
<evidence type="ECO:0000256" key="3">
    <source>
        <dbReference type="SAM" id="MobiDB-lite"/>
    </source>
</evidence>
<feature type="region of interest" description="Disordered" evidence="3">
    <location>
        <begin position="1"/>
        <end position="44"/>
    </location>
</feature>
<dbReference type="RefSeq" id="WP_093343479.1">
    <property type="nucleotide sequence ID" value="NZ_FOUY01000014.1"/>
</dbReference>
<dbReference type="Pfam" id="PF00440">
    <property type="entry name" value="TetR_N"/>
    <property type="match status" value="1"/>
</dbReference>
<dbReference type="SUPFAM" id="SSF46689">
    <property type="entry name" value="Homeodomain-like"/>
    <property type="match status" value="1"/>
</dbReference>
<evidence type="ECO:0000313" key="5">
    <source>
        <dbReference type="EMBL" id="SFN45798.1"/>
    </source>
</evidence>
<evidence type="ECO:0000256" key="1">
    <source>
        <dbReference type="ARBA" id="ARBA00023125"/>
    </source>
</evidence>